<evidence type="ECO:0000313" key="1">
    <source>
        <dbReference type="EMBL" id="CAH1971894.1"/>
    </source>
</evidence>
<comment type="caution">
    <text evidence="1">The sequence shown here is derived from an EMBL/GenBank/DDBJ whole genome shotgun (WGS) entry which is preliminary data.</text>
</comment>
<proteinExistence type="predicted"/>
<reference evidence="1" key="1">
    <citation type="submission" date="2022-03" db="EMBL/GenBank/DDBJ databases">
        <authorList>
            <person name="Sayadi A."/>
        </authorList>
    </citation>
    <scope>NUCLEOTIDE SEQUENCE</scope>
</reference>
<dbReference type="Proteomes" id="UP001152888">
    <property type="component" value="Unassembled WGS sequence"/>
</dbReference>
<evidence type="ECO:0000313" key="2">
    <source>
        <dbReference type="Proteomes" id="UP001152888"/>
    </source>
</evidence>
<name>A0A9P0KJC6_ACAOB</name>
<sequence length="14" mass="1557">MIYRTDCTSTSAHA</sequence>
<keyword evidence="2" id="KW-1185">Reference proteome</keyword>
<organism evidence="1 2">
    <name type="scientific">Acanthoscelides obtectus</name>
    <name type="common">Bean weevil</name>
    <name type="synonym">Bruchus obtectus</name>
    <dbReference type="NCBI Taxonomy" id="200917"/>
    <lineage>
        <taxon>Eukaryota</taxon>
        <taxon>Metazoa</taxon>
        <taxon>Ecdysozoa</taxon>
        <taxon>Arthropoda</taxon>
        <taxon>Hexapoda</taxon>
        <taxon>Insecta</taxon>
        <taxon>Pterygota</taxon>
        <taxon>Neoptera</taxon>
        <taxon>Endopterygota</taxon>
        <taxon>Coleoptera</taxon>
        <taxon>Polyphaga</taxon>
        <taxon>Cucujiformia</taxon>
        <taxon>Chrysomeloidea</taxon>
        <taxon>Chrysomelidae</taxon>
        <taxon>Bruchinae</taxon>
        <taxon>Bruchini</taxon>
        <taxon>Acanthoscelides</taxon>
    </lineage>
</organism>
<accession>A0A9P0KJC6</accession>
<protein>
    <submittedName>
        <fullName evidence="1">Uncharacterized protein</fullName>
    </submittedName>
</protein>
<gene>
    <name evidence="1" type="ORF">ACAOBT_LOCUS9674</name>
</gene>
<dbReference type="EMBL" id="CAKOFQ010006791">
    <property type="protein sequence ID" value="CAH1971894.1"/>
    <property type="molecule type" value="Genomic_DNA"/>
</dbReference>